<comment type="caution">
    <text evidence="4">The sequence shown here is derived from an EMBL/GenBank/DDBJ whole genome shotgun (WGS) entry which is preliminary data.</text>
</comment>
<name>A0A4R2P5Z0_9BACL</name>
<feature type="region of interest" description="Disordered" evidence="3">
    <location>
        <begin position="51"/>
        <end position="77"/>
    </location>
</feature>
<dbReference type="Gene3D" id="1.10.287.540">
    <property type="entry name" value="Helix hairpin bin"/>
    <property type="match status" value="1"/>
</dbReference>
<proteinExistence type="inferred from homology"/>
<feature type="compositionally biased region" description="Basic and acidic residues" evidence="3">
    <location>
        <begin position="15"/>
        <end position="32"/>
    </location>
</feature>
<gene>
    <name evidence="4" type="ORF">EV207_10656</name>
</gene>
<evidence type="ECO:0000313" key="4">
    <source>
        <dbReference type="EMBL" id="TCP30233.1"/>
    </source>
</evidence>
<dbReference type="InterPro" id="IPR009242">
    <property type="entry name" value="DUF896"/>
</dbReference>
<evidence type="ECO:0000313" key="5">
    <source>
        <dbReference type="Proteomes" id="UP000295416"/>
    </source>
</evidence>
<evidence type="ECO:0000256" key="2">
    <source>
        <dbReference type="HAMAP-Rule" id="MF_01103"/>
    </source>
</evidence>
<feature type="compositionally biased region" description="Basic residues" evidence="3">
    <location>
        <begin position="65"/>
        <end position="77"/>
    </location>
</feature>
<dbReference type="HAMAP" id="MF_01103">
    <property type="entry name" value="UPF0291"/>
    <property type="match status" value="1"/>
</dbReference>
<dbReference type="PANTHER" id="PTHR37300">
    <property type="entry name" value="UPF0291 PROTEIN CBO2609/CLC_2481"/>
    <property type="match status" value="1"/>
</dbReference>
<dbReference type="PANTHER" id="PTHR37300:SF1">
    <property type="entry name" value="UPF0291 PROTEIN YNZC"/>
    <property type="match status" value="1"/>
</dbReference>
<protein>
    <recommendedName>
        <fullName evidence="2">UPF0291 protein EV207_10656</fullName>
    </recommendedName>
</protein>
<dbReference type="Proteomes" id="UP000295416">
    <property type="component" value="Unassembled WGS sequence"/>
</dbReference>
<keyword evidence="1 2" id="KW-0963">Cytoplasm</keyword>
<dbReference type="EMBL" id="SLXK01000006">
    <property type="protein sequence ID" value="TCP30233.1"/>
    <property type="molecule type" value="Genomic_DNA"/>
</dbReference>
<dbReference type="AlphaFoldDB" id="A0A4R2P5Z0"/>
<feature type="compositionally biased region" description="Basic and acidic residues" evidence="3">
    <location>
        <begin position="51"/>
        <end position="64"/>
    </location>
</feature>
<dbReference type="SUPFAM" id="SSF158221">
    <property type="entry name" value="YnzC-like"/>
    <property type="match status" value="1"/>
</dbReference>
<evidence type="ECO:0000256" key="3">
    <source>
        <dbReference type="SAM" id="MobiDB-lite"/>
    </source>
</evidence>
<dbReference type="RefSeq" id="WP_132744787.1">
    <property type="nucleotide sequence ID" value="NZ_SLXK01000006.1"/>
</dbReference>
<comment type="subcellular location">
    <subcellularLocation>
        <location evidence="2">Cytoplasm</location>
    </subcellularLocation>
</comment>
<keyword evidence="5" id="KW-1185">Reference proteome</keyword>
<feature type="region of interest" description="Disordered" evidence="3">
    <location>
        <begin position="1"/>
        <end position="32"/>
    </location>
</feature>
<dbReference type="OrthoDB" id="390105at2"/>
<dbReference type="GO" id="GO:0005737">
    <property type="term" value="C:cytoplasm"/>
    <property type="evidence" value="ECO:0007669"/>
    <property type="project" value="UniProtKB-SubCell"/>
</dbReference>
<organism evidence="4 5">
    <name type="scientific">Scopulibacillus darangshiensis</name>
    <dbReference type="NCBI Taxonomy" id="442528"/>
    <lineage>
        <taxon>Bacteria</taxon>
        <taxon>Bacillati</taxon>
        <taxon>Bacillota</taxon>
        <taxon>Bacilli</taxon>
        <taxon>Bacillales</taxon>
        <taxon>Sporolactobacillaceae</taxon>
        <taxon>Scopulibacillus</taxon>
    </lineage>
</organism>
<dbReference type="Pfam" id="PF05979">
    <property type="entry name" value="DUF896"/>
    <property type="match status" value="1"/>
</dbReference>
<reference evidence="4 5" key="1">
    <citation type="submission" date="2019-03" db="EMBL/GenBank/DDBJ databases">
        <title>Genomic Encyclopedia of Type Strains, Phase IV (KMG-IV): sequencing the most valuable type-strain genomes for metagenomic binning, comparative biology and taxonomic classification.</title>
        <authorList>
            <person name="Goeker M."/>
        </authorList>
    </citation>
    <scope>NUCLEOTIDE SEQUENCE [LARGE SCALE GENOMIC DNA]</scope>
    <source>
        <strain evidence="4 5">DSM 19377</strain>
    </source>
</reference>
<evidence type="ECO:0000256" key="1">
    <source>
        <dbReference type="ARBA" id="ARBA00022490"/>
    </source>
</evidence>
<sequence length="77" mass="9054">MLSNEKLQRISELANKSKKESLTSEEKEEQKSLREEYLKAFRGNFKEHLHNVKVVDPKGKDVTPKKLKQSKAKRHLH</sequence>
<accession>A0A4R2P5Z0</accession>
<comment type="similarity">
    <text evidence="2">Belongs to the UPF0291 family.</text>
</comment>